<feature type="non-terminal residue" evidence="2">
    <location>
        <position position="45"/>
    </location>
</feature>
<keyword evidence="1" id="KW-0472">Membrane</keyword>
<gene>
    <name evidence="2" type="ORF">NCTC10135_00211</name>
</gene>
<evidence type="ECO:0000313" key="2">
    <source>
        <dbReference type="EMBL" id="SYV89711.1"/>
    </source>
</evidence>
<proteinExistence type="predicted"/>
<keyword evidence="1" id="KW-0812">Transmembrane</keyword>
<feature type="transmembrane region" description="Helical" evidence="1">
    <location>
        <begin position="6"/>
        <end position="23"/>
    </location>
</feature>
<accession>A0A3B0PHU5</accession>
<organism evidence="2 3">
    <name type="scientific">Metamycoplasma alkalescens</name>
    <dbReference type="NCBI Taxonomy" id="45363"/>
    <lineage>
        <taxon>Bacteria</taxon>
        <taxon>Bacillati</taxon>
        <taxon>Mycoplasmatota</taxon>
        <taxon>Mycoplasmoidales</taxon>
        <taxon>Metamycoplasmataceae</taxon>
        <taxon>Metamycoplasma</taxon>
    </lineage>
</organism>
<dbReference type="Proteomes" id="UP000259864">
    <property type="component" value="Chromosome 1"/>
</dbReference>
<dbReference type="AlphaFoldDB" id="A0A3B0PHU5"/>
<dbReference type="EMBL" id="LS991949">
    <property type="protein sequence ID" value="SYV89711.1"/>
    <property type="molecule type" value="Genomic_DNA"/>
</dbReference>
<keyword evidence="1" id="KW-1133">Transmembrane helix</keyword>
<reference evidence="3" key="1">
    <citation type="submission" date="2018-06" db="EMBL/GenBank/DDBJ databases">
        <authorList>
            <consortium name="Pathogen Informatics"/>
        </authorList>
    </citation>
    <scope>NUCLEOTIDE SEQUENCE [LARGE SCALE GENOMIC DNA]</scope>
    <source>
        <strain evidence="3">NCTC10135</strain>
    </source>
</reference>
<name>A0A3B0PHU5_9BACT</name>
<evidence type="ECO:0000313" key="3">
    <source>
        <dbReference type="Proteomes" id="UP000259864"/>
    </source>
</evidence>
<sequence length="45" mass="5260">MVDNSASVLIFLALIMLKMKNVIHQTLFNKKIKSIQGDIPWNFLW</sequence>
<evidence type="ECO:0000256" key="1">
    <source>
        <dbReference type="SAM" id="Phobius"/>
    </source>
</evidence>
<protein>
    <submittedName>
        <fullName evidence="2">Uncharacterized protein</fullName>
    </submittedName>
</protein>
<dbReference type="KEGG" id="mala:NCTC10135_00211"/>